<evidence type="ECO:0000313" key="2">
    <source>
        <dbReference type="Proteomes" id="UP000054279"/>
    </source>
</evidence>
<sequence>MKQDLDRDESCRKLSKSLETWYKTLRDFMPPVVLEHLVRKDIFPENELLLLPSDYERRFHVALELGGLAEIEYRFRTHATGQQALTRSKTEILRAQHQVDKWAEVYQRAWNKMNKLKGDTAEHDSRKIKKLRSEDLIMLSGWMEDQHNWRSEGEVAVAAAVKKGKGWQPLPWIWKMQLDADINGNEEDGITQVIEGWTTEVIWIEWVQATASLTRFEEELKLLEAESERVARTFKYYEKKWKDRALERVGPTLVAKGAVAYAHRCTKTFQRLARFAEMDYTALLIHKKMRII</sequence>
<keyword evidence="2" id="KW-1185">Reference proteome</keyword>
<dbReference type="Proteomes" id="UP000054279">
    <property type="component" value="Unassembled WGS sequence"/>
</dbReference>
<dbReference type="HOGENOM" id="CLU_003703_3_1_1"/>
<reference evidence="1 2" key="1">
    <citation type="submission" date="2014-06" db="EMBL/GenBank/DDBJ databases">
        <title>Evolutionary Origins and Diversification of the Mycorrhizal Mutualists.</title>
        <authorList>
            <consortium name="DOE Joint Genome Institute"/>
            <consortium name="Mycorrhizal Genomics Consortium"/>
            <person name="Kohler A."/>
            <person name="Kuo A."/>
            <person name="Nagy L.G."/>
            <person name="Floudas D."/>
            <person name="Copeland A."/>
            <person name="Barry K.W."/>
            <person name="Cichocki N."/>
            <person name="Veneault-Fourrey C."/>
            <person name="LaButti K."/>
            <person name="Lindquist E.A."/>
            <person name="Lipzen A."/>
            <person name="Lundell T."/>
            <person name="Morin E."/>
            <person name="Murat C."/>
            <person name="Riley R."/>
            <person name="Ohm R."/>
            <person name="Sun H."/>
            <person name="Tunlid A."/>
            <person name="Henrissat B."/>
            <person name="Grigoriev I.V."/>
            <person name="Hibbett D.S."/>
            <person name="Martin F."/>
        </authorList>
    </citation>
    <scope>NUCLEOTIDE SEQUENCE [LARGE SCALE GENOMIC DNA]</scope>
    <source>
        <strain evidence="1 2">SS14</strain>
    </source>
</reference>
<dbReference type="EMBL" id="KN837191">
    <property type="protein sequence ID" value="KIJ35202.1"/>
    <property type="molecule type" value="Genomic_DNA"/>
</dbReference>
<gene>
    <name evidence="1" type="ORF">M422DRAFT_262584</name>
</gene>
<organism evidence="1 2">
    <name type="scientific">Sphaerobolus stellatus (strain SS14)</name>
    <dbReference type="NCBI Taxonomy" id="990650"/>
    <lineage>
        <taxon>Eukaryota</taxon>
        <taxon>Fungi</taxon>
        <taxon>Dikarya</taxon>
        <taxon>Basidiomycota</taxon>
        <taxon>Agaricomycotina</taxon>
        <taxon>Agaricomycetes</taxon>
        <taxon>Phallomycetidae</taxon>
        <taxon>Geastrales</taxon>
        <taxon>Sphaerobolaceae</taxon>
        <taxon>Sphaerobolus</taxon>
    </lineage>
</organism>
<proteinExistence type="predicted"/>
<protein>
    <submittedName>
        <fullName evidence="1">Uncharacterized protein</fullName>
    </submittedName>
</protein>
<dbReference type="AlphaFoldDB" id="A0A0C9V0R0"/>
<evidence type="ECO:0000313" key="1">
    <source>
        <dbReference type="EMBL" id="KIJ35202.1"/>
    </source>
</evidence>
<dbReference type="OrthoDB" id="2675723at2759"/>
<name>A0A0C9V0R0_SPHS4</name>
<accession>A0A0C9V0R0</accession>